<evidence type="ECO:0000313" key="2">
    <source>
        <dbReference type="EMBL" id="PNY27027.1"/>
    </source>
</evidence>
<gene>
    <name evidence="2" type="ORF">TCAP_03045</name>
</gene>
<keyword evidence="3" id="KW-1185">Reference proteome</keyword>
<accession>A0A2K3QHJ7</accession>
<evidence type="ECO:0000313" key="3">
    <source>
        <dbReference type="Proteomes" id="UP000236621"/>
    </source>
</evidence>
<dbReference type="EMBL" id="NRSZ01000467">
    <property type="protein sequence ID" value="PNY27027.1"/>
    <property type="molecule type" value="Genomic_DNA"/>
</dbReference>
<dbReference type="Proteomes" id="UP000236621">
    <property type="component" value="Unassembled WGS sequence"/>
</dbReference>
<comment type="caution">
    <text evidence="2">The sequence shown here is derived from an EMBL/GenBank/DDBJ whole genome shotgun (WGS) entry which is preliminary data.</text>
</comment>
<protein>
    <submittedName>
        <fullName evidence="2">Uncharacterized protein</fullName>
    </submittedName>
</protein>
<organism evidence="2 3">
    <name type="scientific">Tolypocladium capitatum</name>
    <dbReference type="NCBI Taxonomy" id="45235"/>
    <lineage>
        <taxon>Eukaryota</taxon>
        <taxon>Fungi</taxon>
        <taxon>Dikarya</taxon>
        <taxon>Ascomycota</taxon>
        <taxon>Pezizomycotina</taxon>
        <taxon>Sordariomycetes</taxon>
        <taxon>Hypocreomycetidae</taxon>
        <taxon>Hypocreales</taxon>
        <taxon>Ophiocordycipitaceae</taxon>
        <taxon>Tolypocladium</taxon>
    </lineage>
</organism>
<reference evidence="2 3" key="1">
    <citation type="submission" date="2017-08" db="EMBL/GenBank/DDBJ databases">
        <title>Harnessing the power of phylogenomics to disentangle the directionality and signatures of interkingdom host jumping in the parasitic fungal genus Tolypocladium.</title>
        <authorList>
            <person name="Quandt C.A."/>
            <person name="Patterson W."/>
            <person name="Spatafora J.W."/>
        </authorList>
    </citation>
    <scope>NUCLEOTIDE SEQUENCE [LARGE SCALE GENOMIC DNA]</scope>
    <source>
        <strain evidence="2 3">CBS 113982</strain>
    </source>
</reference>
<evidence type="ECO:0000256" key="1">
    <source>
        <dbReference type="SAM" id="MobiDB-lite"/>
    </source>
</evidence>
<dbReference type="AlphaFoldDB" id="A0A2K3QHJ7"/>
<name>A0A2K3QHJ7_9HYPO</name>
<sequence length="60" mass="6760">MVTAAPQFQTIVESIYQTLTKTVSGGGRDNIEITINTGDSTRRKKHSVPRASRPLTTRWW</sequence>
<proteinExistence type="predicted"/>
<dbReference type="OrthoDB" id="5085439at2759"/>
<feature type="region of interest" description="Disordered" evidence="1">
    <location>
        <begin position="39"/>
        <end position="60"/>
    </location>
</feature>